<evidence type="ECO:0000256" key="4">
    <source>
        <dbReference type="ARBA" id="ARBA00022729"/>
    </source>
</evidence>
<dbReference type="PROSITE" id="PS50026">
    <property type="entry name" value="EGF_3"/>
    <property type="match status" value="4"/>
</dbReference>
<dbReference type="Proteomes" id="UP000076078">
    <property type="component" value="Unassembled WGS sequence"/>
</dbReference>
<evidence type="ECO:0000259" key="11">
    <source>
        <dbReference type="PROSITE" id="PS50026"/>
    </source>
</evidence>
<dbReference type="InterPro" id="IPR026823">
    <property type="entry name" value="cEGF"/>
</dbReference>
<dbReference type="PANTHER" id="PTHR24040:SF13">
    <property type="entry name" value="FIBROPELLIN-1"/>
    <property type="match status" value="1"/>
</dbReference>
<evidence type="ECO:0000256" key="7">
    <source>
        <dbReference type="ARBA" id="ARBA00023180"/>
    </source>
</evidence>
<dbReference type="SMART" id="SM00179">
    <property type="entry name" value="EGF_CA"/>
    <property type="match status" value="6"/>
</dbReference>
<dbReference type="CDD" id="cd00054">
    <property type="entry name" value="EGF_CA"/>
    <property type="match status" value="2"/>
</dbReference>
<keyword evidence="7" id="KW-0325">Glycoprotein</keyword>
<dbReference type="CDD" id="cd00603">
    <property type="entry name" value="IPT_PCSR"/>
    <property type="match status" value="1"/>
</dbReference>
<name>A0A151ZCX2_TIELA</name>
<feature type="transmembrane region" description="Helical" evidence="9">
    <location>
        <begin position="995"/>
        <end position="1019"/>
    </location>
</feature>
<dbReference type="SUPFAM" id="SSF57184">
    <property type="entry name" value="Growth factor receptor domain"/>
    <property type="match status" value="3"/>
</dbReference>
<keyword evidence="3 8" id="KW-0245">EGF-like domain</keyword>
<dbReference type="Gene3D" id="2.10.25.10">
    <property type="entry name" value="Laminin"/>
    <property type="match status" value="6"/>
</dbReference>
<sequence>MKNYSLFTFFFIFFILFGNLNGQCPLPYQVTNRGCLLGGTSDVIETVRCVNGNNFYNEFTSVVGGNPCTNGYTRDNTYSFGYTIPPNRYFQMTVCQTLVPSMRYAVPLFINGEICTENGGDDYLFDFNSAQYRSKRYLTMETCIDGYIMFDGSETSTTATQCGPSGGSLHMASYDMGLLYTCSGVCANGGTCNQPTGQCQCTPAWTGALCQNDADECTLNIDNCAQNCINTNGGFKCSCNTGYTLNANKFSCDDINECLLDTDGCQHGCINNVPGFTCTCNPGYRLNTLNTKTCDDIDECLENTDGCAQNCTNSVGSFTCSCGNGYTLNTNQKTCDDVDECLLNTDGCQQGCLNIGGGFTCTCNTGFSLNADKKTCGDINECTLNTDGCAQNCTNTVGGFQCSCMSGYVLNSNGKSCDNVNECAMDTDLCTTSTTCVDTVGSYRCDCVNPTYGHSSPYECIPVPQVTSVTQIAKLDFQISGSNFGTTASLLQIKIGQVNCQSISFVNPTTLKCSIPIGSEAFGVVSVKLSGVEGTGNYIGSPYIESSSNRVVNTDILVTIMGKRLPNTLVGTKMFIGSQECTLTSATNIRHECTIGRGTGHKLVKLTNGAFENTDNHQFAYPLPEIHDITNITSEGGSLTVTGQHIGTDPSKISMQIGTIKCNNIEILTGHEEFKCNVVSGIQEITHSVELTVDGQTTDSTIPVYITVKPPTNPKPPQCGTSCPVNGVCTSDGCKCKEGYTGTNCDKVPTHVDPKPDPEKPGVDVGTDPKDRYKISIVRVQELNYQDTPVVSIDLLNSQWKLASNQSTNTWTYTTTLSNNASISTTFEYITQADGKSFNFSGRSIHLSKDSMKLSIAVNNWDFDSRLNRLEFHIENSSPQLMTDKCDNPVNQSSVSQSTNQNTIFTELKNPSNGMYARFMSYAEIDGHAINGRVRTIPNEDTTKTNTVIVATSVPYFKTSAVIDPDYSVFLRVASDSSEDENNIECSSNSKKTNWRLIVGVTVGGVAGIALIVGAILLIKKKIVVRNFMKKLNNKVNKA</sequence>
<comment type="caution">
    <text evidence="8">Lacks conserved residue(s) required for the propagation of feature annotation.</text>
</comment>
<dbReference type="FunFam" id="2.10.25.10:FF:000005">
    <property type="entry name" value="Fibrillin 2"/>
    <property type="match status" value="1"/>
</dbReference>
<dbReference type="FunCoup" id="A0A151ZCX2">
    <property type="interactions" value="738"/>
</dbReference>
<dbReference type="InterPro" id="IPR018097">
    <property type="entry name" value="EGF_Ca-bd_CS"/>
</dbReference>
<evidence type="ECO:0000256" key="8">
    <source>
        <dbReference type="PROSITE-ProRule" id="PRU00076"/>
    </source>
</evidence>
<dbReference type="GO" id="GO:0005509">
    <property type="term" value="F:calcium ion binding"/>
    <property type="evidence" value="ECO:0007669"/>
    <property type="project" value="InterPro"/>
</dbReference>
<evidence type="ECO:0000313" key="12">
    <source>
        <dbReference type="EMBL" id="KYQ91781.1"/>
    </source>
</evidence>
<feature type="signal peptide" evidence="10">
    <location>
        <begin position="1"/>
        <end position="22"/>
    </location>
</feature>
<dbReference type="Pfam" id="PF01833">
    <property type="entry name" value="TIG"/>
    <property type="match status" value="2"/>
</dbReference>
<dbReference type="Pfam" id="PF07645">
    <property type="entry name" value="EGF_CA"/>
    <property type="match status" value="2"/>
</dbReference>
<dbReference type="InterPro" id="IPR013111">
    <property type="entry name" value="EGF_extracell"/>
</dbReference>
<keyword evidence="6 8" id="KW-1015">Disulfide bond</keyword>
<dbReference type="PROSITE" id="PS01187">
    <property type="entry name" value="EGF_CA"/>
    <property type="match status" value="1"/>
</dbReference>
<keyword evidence="9" id="KW-1133">Transmembrane helix</keyword>
<evidence type="ECO:0000256" key="1">
    <source>
        <dbReference type="ARBA" id="ARBA00004613"/>
    </source>
</evidence>
<evidence type="ECO:0000256" key="5">
    <source>
        <dbReference type="ARBA" id="ARBA00022737"/>
    </source>
</evidence>
<keyword evidence="9" id="KW-0472">Membrane</keyword>
<evidence type="ECO:0000256" key="9">
    <source>
        <dbReference type="SAM" id="Phobius"/>
    </source>
</evidence>
<dbReference type="PROSITE" id="PS00010">
    <property type="entry name" value="ASX_HYDROXYL"/>
    <property type="match status" value="4"/>
</dbReference>
<feature type="chain" id="PRO_5007593136" evidence="10">
    <location>
        <begin position="23"/>
        <end position="1039"/>
    </location>
</feature>
<dbReference type="GO" id="GO:0005576">
    <property type="term" value="C:extracellular region"/>
    <property type="evidence" value="ECO:0007669"/>
    <property type="project" value="UniProtKB-SubCell"/>
</dbReference>
<evidence type="ECO:0000256" key="10">
    <source>
        <dbReference type="SAM" id="SignalP"/>
    </source>
</evidence>
<feature type="domain" description="EGF-like" evidence="11">
    <location>
        <begin position="254"/>
        <end position="295"/>
    </location>
</feature>
<dbReference type="EMBL" id="LODT01000034">
    <property type="protein sequence ID" value="KYQ91781.1"/>
    <property type="molecule type" value="Genomic_DNA"/>
</dbReference>
<dbReference type="InterPro" id="IPR009030">
    <property type="entry name" value="Growth_fac_rcpt_cys_sf"/>
</dbReference>
<feature type="disulfide bond" evidence="8">
    <location>
        <begin position="182"/>
        <end position="192"/>
    </location>
</feature>
<reference evidence="12 13" key="1">
    <citation type="submission" date="2015-12" db="EMBL/GenBank/DDBJ databases">
        <title>Dictyostelia acquired genes for synthesis and detection of signals that induce cell-type specialization by lateral gene transfer from prokaryotes.</title>
        <authorList>
            <person name="Gloeckner G."/>
            <person name="Schaap P."/>
        </authorList>
    </citation>
    <scope>NUCLEOTIDE SEQUENCE [LARGE SCALE GENOMIC DNA]</scope>
    <source>
        <strain evidence="12 13">TK</strain>
    </source>
</reference>
<dbReference type="Gene3D" id="2.60.40.10">
    <property type="entry name" value="Immunoglobulins"/>
    <property type="match status" value="2"/>
</dbReference>
<dbReference type="InterPro" id="IPR000152">
    <property type="entry name" value="EGF-type_Asp/Asn_hydroxyl_site"/>
</dbReference>
<feature type="disulfide bond" evidence="8">
    <location>
        <begin position="201"/>
        <end position="210"/>
    </location>
</feature>
<organism evidence="12 13">
    <name type="scientific">Tieghemostelium lacteum</name>
    <name type="common">Slime mold</name>
    <name type="synonym">Dictyostelium lacteum</name>
    <dbReference type="NCBI Taxonomy" id="361077"/>
    <lineage>
        <taxon>Eukaryota</taxon>
        <taxon>Amoebozoa</taxon>
        <taxon>Evosea</taxon>
        <taxon>Eumycetozoa</taxon>
        <taxon>Dictyostelia</taxon>
        <taxon>Dictyosteliales</taxon>
        <taxon>Raperosteliaceae</taxon>
        <taxon>Tieghemostelium</taxon>
    </lineage>
</organism>
<evidence type="ECO:0000256" key="3">
    <source>
        <dbReference type="ARBA" id="ARBA00022536"/>
    </source>
</evidence>
<dbReference type="Pfam" id="PF12662">
    <property type="entry name" value="cEGF"/>
    <property type="match status" value="3"/>
</dbReference>
<comment type="subcellular location">
    <subcellularLocation>
        <location evidence="1">Secreted</location>
    </subcellularLocation>
</comment>
<dbReference type="SMART" id="SM00181">
    <property type="entry name" value="EGF"/>
    <property type="match status" value="8"/>
</dbReference>
<dbReference type="AlphaFoldDB" id="A0A151ZCX2"/>
<dbReference type="FunFam" id="2.10.25.10:FF:000119">
    <property type="entry name" value="vitamin K-dependent protein S"/>
    <property type="match status" value="1"/>
</dbReference>
<dbReference type="OrthoDB" id="19519at2759"/>
<dbReference type="PROSITE" id="PS01186">
    <property type="entry name" value="EGF_2"/>
    <property type="match status" value="5"/>
</dbReference>
<keyword evidence="5" id="KW-0677">Repeat</keyword>
<dbReference type="InParanoid" id="A0A151ZCX2"/>
<feature type="domain" description="EGF-like" evidence="11">
    <location>
        <begin position="178"/>
        <end position="211"/>
    </location>
</feature>
<evidence type="ECO:0000256" key="6">
    <source>
        <dbReference type="ARBA" id="ARBA00023157"/>
    </source>
</evidence>
<dbReference type="OMA" id="NTDGCAQ"/>
<accession>A0A151ZCX2</accession>
<gene>
    <name evidence="12" type="ORF">DLAC_07575</name>
</gene>
<evidence type="ECO:0000313" key="13">
    <source>
        <dbReference type="Proteomes" id="UP000076078"/>
    </source>
</evidence>
<dbReference type="InterPro" id="IPR001881">
    <property type="entry name" value="EGF-like_Ca-bd_dom"/>
</dbReference>
<dbReference type="STRING" id="361077.A0A151ZCX2"/>
<proteinExistence type="predicted"/>
<dbReference type="InterPro" id="IPR000742">
    <property type="entry name" value="EGF"/>
</dbReference>
<feature type="domain" description="EGF-like" evidence="11">
    <location>
        <begin position="419"/>
        <end position="457"/>
    </location>
</feature>
<dbReference type="InterPro" id="IPR013783">
    <property type="entry name" value="Ig-like_fold"/>
</dbReference>
<dbReference type="PANTHER" id="PTHR24040">
    <property type="entry name" value="LAMININ G-LIKE DOMAIN-CONTAINING PROTEIN"/>
    <property type="match status" value="1"/>
</dbReference>
<feature type="domain" description="EGF-like" evidence="11">
    <location>
        <begin position="296"/>
        <end position="336"/>
    </location>
</feature>
<dbReference type="PROSITE" id="PS00022">
    <property type="entry name" value="EGF_1"/>
    <property type="match status" value="2"/>
</dbReference>
<keyword evidence="9" id="KW-0812">Transmembrane</keyword>
<dbReference type="InterPro" id="IPR002909">
    <property type="entry name" value="IPT_dom"/>
</dbReference>
<dbReference type="InterPro" id="IPR014756">
    <property type="entry name" value="Ig_E-set"/>
</dbReference>
<dbReference type="Pfam" id="PF07974">
    <property type="entry name" value="EGF_2"/>
    <property type="match status" value="1"/>
</dbReference>
<dbReference type="InterPro" id="IPR054484">
    <property type="entry name" value="ComC_SSD"/>
</dbReference>
<comment type="caution">
    <text evidence="12">The sequence shown here is derived from an EMBL/GenBank/DDBJ whole genome shotgun (WGS) entry which is preliminary data.</text>
</comment>
<keyword evidence="2" id="KW-0964">Secreted</keyword>
<dbReference type="SUPFAM" id="SSF81296">
    <property type="entry name" value="E set domains"/>
    <property type="match status" value="1"/>
</dbReference>
<dbReference type="InterPro" id="IPR051145">
    <property type="entry name" value="GAS-SHBG-PROS"/>
</dbReference>
<keyword evidence="4 10" id="KW-0732">Signal</keyword>
<dbReference type="InterPro" id="IPR049883">
    <property type="entry name" value="NOTCH1_EGF-like"/>
</dbReference>
<protein>
    <submittedName>
        <fullName evidence="12">EGF-like domain-containing protein</fullName>
    </submittedName>
</protein>
<dbReference type="FunFam" id="2.10.25.10:FF:000240">
    <property type="entry name" value="Vitamin K-dependent protein S"/>
    <property type="match status" value="2"/>
</dbReference>
<keyword evidence="13" id="KW-1185">Reference proteome</keyword>
<evidence type="ECO:0000256" key="2">
    <source>
        <dbReference type="ARBA" id="ARBA00022525"/>
    </source>
</evidence>
<dbReference type="Pfam" id="PF22933">
    <property type="entry name" value="ComC_SSD"/>
    <property type="match status" value="1"/>
</dbReference>